<gene>
    <name evidence="1" type="ORF">LK09_11280</name>
</gene>
<proteinExistence type="predicted"/>
<dbReference type="Proteomes" id="UP000031030">
    <property type="component" value="Unassembled WGS sequence"/>
</dbReference>
<keyword evidence="2" id="KW-1185">Reference proteome</keyword>
<dbReference type="OrthoDB" id="4379767at2"/>
<name>A0A0B2A6Y9_9MICO</name>
<dbReference type="EMBL" id="JTDK01000010">
    <property type="protein sequence ID" value="KHK97366.1"/>
    <property type="molecule type" value="Genomic_DNA"/>
</dbReference>
<evidence type="ECO:0000313" key="1">
    <source>
        <dbReference type="EMBL" id="KHK97366.1"/>
    </source>
</evidence>
<accession>A0A0B2A6Y9</accession>
<reference evidence="1 2" key="1">
    <citation type="submission" date="2014-11" db="EMBL/GenBank/DDBJ databases">
        <title>Genome sequence of Microbacterium mangrovi MUSC 115(T).</title>
        <authorList>
            <person name="Lee L.-H."/>
        </authorList>
    </citation>
    <scope>NUCLEOTIDE SEQUENCE [LARGE SCALE GENOMIC DNA]</scope>
    <source>
        <strain evidence="1 2">MUSC 115</strain>
    </source>
</reference>
<dbReference type="AlphaFoldDB" id="A0A0B2A6Y9"/>
<comment type="caution">
    <text evidence="1">The sequence shown here is derived from an EMBL/GenBank/DDBJ whole genome shotgun (WGS) entry which is preliminary data.</text>
</comment>
<dbReference type="RefSeq" id="WP_039399310.1">
    <property type="nucleotide sequence ID" value="NZ_JTDK01000010.1"/>
</dbReference>
<protein>
    <submittedName>
        <fullName evidence="1">Uncharacterized protein</fullName>
    </submittedName>
</protein>
<evidence type="ECO:0000313" key="2">
    <source>
        <dbReference type="Proteomes" id="UP000031030"/>
    </source>
</evidence>
<dbReference type="STRING" id="1348253.LK09_11280"/>
<sequence>MAINEWWRDLPEERYWMIAPSRGVVGEALSAPKQVDDHRFEWSHELVAYTRPGDTLFVWDRTLAHPGIAAWGRVLGPLGEETRARDGVERAHWRMPVSDTLQLANPITITALRRHGADVVAVRDALERDVEGPVYFPFIGEPHTLVPAPAYLAKVPRDLVSLLSSRFGFDFVL</sequence>
<organism evidence="1 2">
    <name type="scientific">Microbacterium mangrovi</name>
    <dbReference type="NCBI Taxonomy" id="1348253"/>
    <lineage>
        <taxon>Bacteria</taxon>
        <taxon>Bacillati</taxon>
        <taxon>Actinomycetota</taxon>
        <taxon>Actinomycetes</taxon>
        <taxon>Micrococcales</taxon>
        <taxon>Microbacteriaceae</taxon>
        <taxon>Microbacterium</taxon>
    </lineage>
</organism>